<dbReference type="AlphaFoldDB" id="A0A5C3K9V9"/>
<name>A0A5C3K9V9_COPMA</name>
<gene>
    <name evidence="1" type="ORF">FA15DRAFT_385250</name>
</gene>
<sequence length="237" mass="26108">MTSNPPPGYRSMDHLVGLPVPPHLIERLIASENIEDDPELAPYKDLKESLAAPSANQPPAYSGSHFNAHQGPQLFVGGISDRAHPGVTARPISEVYNYPQAQSPPFLTTTHHQAFPSHTQYHHQVFPSHTQYHQQPGYSPDYWQQNSHGQPSIQERRVSDPPRVNPFELSLGHGGLTDTRGQPLNYMPNFTVRGGTFVNIGGGSMFQGNSVGGPPLAHIPDPYLDIVRIGNSLVRRH</sequence>
<organism evidence="1 2">
    <name type="scientific">Coprinopsis marcescibilis</name>
    <name type="common">Agaric fungus</name>
    <name type="synonym">Psathyrella marcescibilis</name>
    <dbReference type="NCBI Taxonomy" id="230819"/>
    <lineage>
        <taxon>Eukaryota</taxon>
        <taxon>Fungi</taxon>
        <taxon>Dikarya</taxon>
        <taxon>Basidiomycota</taxon>
        <taxon>Agaricomycotina</taxon>
        <taxon>Agaricomycetes</taxon>
        <taxon>Agaricomycetidae</taxon>
        <taxon>Agaricales</taxon>
        <taxon>Agaricineae</taxon>
        <taxon>Psathyrellaceae</taxon>
        <taxon>Coprinopsis</taxon>
    </lineage>
</organism>
<protein>
    <submittedName>
        <fullName evidence="1">Uncharacterized protein</fullName>
    </submittedName>
</protein>
<reference evidence="1 2" key="1">
    <citation type="journal article" date="2019" name="Nat. Ecol. Evol.">
        <title>Megaphylogeny resolves global patterns of mushroom evolution.</title>
        <authorList>
            <person name="Varga T."/>
            <person name="Krizsan K."/>
            <person name="Foldi C."/>
            <person name="Dima B."/>
            <person name="Sanchez-Garcia M."/>
            <person name="Sanchez-Ramirez S."/>
            <person name="Szollosi G.J."/>
            <person name="Szarkandi J.G."/>
            <person name="Papp V."/>
            <person name="Albert L."/>
            <person name="Andreopoulos W."/>
            <person name="Angelini C."/>
            <person name="Antonin V."/>
            <person name="Barry K.W."/>
            <person name="Bougher N.L."/>
            <person name="Buchanan P."/>
            <person name="Buyck B."/>
            <person name="Bense V."/>
            <person name="Catcheside P."/>
            <person name="Chovatia M."/>
            <person name="Cooper J."/>
            <person name="Damon W."/>
            <person name="Desjardin D."/>
            <person name="Finy P."/>
            <person name="Geml J."/>
            <person name="Haridas S."/>
            <person name="Hughes K."/>
            <person name="Justo A."/>
            <person name="Karasinski D."/>
            <person name="Kautmanova I."/>
            <person name="Kiss B."/>
            <person name="Kocsube S."/>
            <person name="Kotiranta H."/>
            <person name="LaButti K.M."/>
            <person name="Lechner B.E."/>
            <person name="Liimatainen K."/>
            <person name="Lipzen A."/>
            <person name="Lukacs Z."/>
            <person name="Mihaltcheva S."/>
            <person name="Morgado L.N."/>
            <person name="Niskanen T."/>
            <person name="Noordeloos M.E."/>
            <person name="Ohm R.A."/>
            <person name="Ortiz-Santana B."/>
            <person name="Ovrebo C."/>
            <person name="Racz N."/>
            <person name="Riley R."/>
            <person name="Savchenko A."/>
            <person name="Shiryaev A."/>
            <person name="Soop K."/>
            <person name="Spirin V."/>
            <person name="Szebenyi C."/>
            <person name="Tomsovsky M."/>
            <person name="Tulloss R.E."/>
            <person name="Uehling J."/>
            <person name="Grigoriev I.V."/>
            <person name="Vagvolgyi C."/>
            <person name="Papp T."/>
            <person name="Martin F.M."/>
            <person name="Miettinen O."/>
            <person name="Hibbett D.S."/>
            <person name="Nagy L.G."/>
        </authorList>
    </citation>
    <scope>NUCLEOTIDE SEQUENCE [LARGE SCALE GENOMIC DNA]</scope>
    <source>
        <strain evidence="1 2">CBS 121175</strain>
    </source>
</reference>
<dbReference type="Proteomes" id="UP000307440">
    <property type="component" value="Unassembled WGS sequence"/>
</dbReference>
<evidence type="ECO:0000313" key="2">
    <source>
        <dbReference type="Proteomes" id="UP000307440"/>
    </source>
</evidence>
<dbReference type="EMBL" id="ML210624">
    <property type="protein sequence ID" value="TFK16845.1"/>
    <property type="molecule type" value="Genomic_DNA"/>
</dbReference>
<proteinExistence type="predicted"/>
<evidence type="ECO:0000313" key="1">
    <source>
        <dbReference type="EMBL" id="TFK16845.1"/>
    </source>
</evidence>
<keyword evidence="2" id="KW-1185">Reference proteome</keyword>
<accession>A0A5C3K9V9</accession>